<evidence type="ECO:0000256" key="1">
    <source>
        <dbReference type="SAM" id="MobiDB-lite"/>
    </source>
</evidence>
<keyword evidence="3" id="KW-1185">Reference proteome</keyword>
<organism evidence="2 3">
    <name type="scientific">Plasmodium gonderi</name>
    <dbReference type="NCBI Taxonomy" id="77519"/>
    <lineage>
        <taxon>Eukaryota</taxon>
        <taxon>Sar</taxon>
        <taxon>Alveolata</taxon>
        <taxon>Apicomplexa</taxon>
        <taxon>Aconoidasida</taxon>
        <taxon>Haemosporida</taxon>
        <taxon>Plasmodiidae</taxon>
        <taxon>Plasmodium</taxon>
        <taxon>Plasmodium (Plasmodium)</taxon>
    </lineage>
</organism>
<dbReference type="AlphaFoldDB" id="A0A1Y1JW14"/>
<feature type="compositionally biased region" description="Basic and acidic residues" evidence="1">
    <location>
        <begin position="251"/>
        <end position="274"/>
    </location>
</feature>
<reference evidence="3" key="1">
    <citation type="submission" date="2017-04" db="EMBL/GenBank/DDBJ databases">
        <title>Plasmodium gonderi genome.</title>
        <authorList>
            <person name="Arisue N."/>
            <person name="Honma H."/>
            <person name="Kawai S."/>
            <person name="Tougan T."/>
            <person name="Tanabe K."/>
            <person name="Horii T."/>
        </authorList>
    </citation>
    <scope>NUCLEOTIDE SEQUENCE [LARGE SCALE GENOMIC DNA]</scope>
    <source>
        <strain evidence="3">ATCC 30045</strain>
    </source>
</reference>
<accession>A0A1Y1JW14</accession>
<protein>
    <submittedName>
        <fullName evidence="2">Variable surface protein</fullName>
    </submittedName>
</protein>
<sequence length="388" mass="46370">MFHFFYNSFLTFNFQEIDTSELPSKKFYGILNSKSINLSGMGEFCILYKGTLNYNNEYINLCSKFVNYIKKKDDIWRKSSILGDHCNLFSYWLYEKLLSMLKQDTNTAYNIFDKIQDISYRAMVLQSKFNFGKCDLDRNDRMKDEFEKRKQFYDYCIDYNTIMKMYESDKVNCEKYYNYIKEKIDVYKHFKKLCPYLSSHNCPDIYAKCINFDPEKVIKKLDCYSQIKKRNKPSGYENEEKEEEQEEEQDEERKVEQEEKKEEKSGLPEQREEQGLTLIQEESLVDELKHSKVLTSYTPGESYAIYDNYSREKTFGKSILGVVMITMISGIIYKFTPLGKRLHHTIGRLKNAIINQKGDNNTTFSYTSEYDYPLNEYREEHFVGYNTY</sequence>
<dbReference type="Proteomes" id="UP000195521">
    <property type="component" value="Unassembled WGS sequence"/>
</dbReference>
<dbReference type="OMA" id="CIDYNTI"/>
<dbReference type="OrthoDB" id="10552951at2759"/>
<name>A0A1Y1JW14_PLAGO</name>
<evidence type="ECO:0000313" key="2">
    <source>
        <dbReference type="EMBL" id="GAW84543.1"/>
    </source>
</evidence>
<comment type="caution">
    <text evidence="2">The sequence shown here is derived from an EMBL/GenBank/DDBJ whole genome shotgun (WGS) entry which is preliminary data.</text>
</comment>
<proteinExistence type="predicted"/>
<dbReference type="RefSeq" id="XP_028547132.1">
    <property type="nucleotide sequence ID" value="XM_028691331.1"/>
</dbReference>
<feature type="region of interest" description="Disordered" evidence="1">
    <location>
        <begin position="231"/>
        <end position="274"/>
    </location>
</feature>
<dbReference type="InterPro" id="IPR008780">
    <property type="entry name" value="Plasmodium_Vir"/>
</dbReference>
<dbReference type="Pfam" id="PF05795">
    <property type="entry name" value="Plasmodium_Vir"/>
    <property type="match status" value="1"/>
</dbReference>
<evidence type="ECO:0000313" key="3">
    <source>
        <dbReference type="Proteomes" id="UP000195521"/>
    </source>
</evidence>
<feature type="compositionally biased region" description="Acidic residues" evidence="1">
    <location>
        <begin position="237"/>
        <end position="250"/>
    </location>
</feature>
<dbReference type="EMBL" id="BDQF01000409">
    <property type="protein sequence ID" value="GAW84543.1"/>
    <property type="molecule type" value="Genomic_DNA"/>
</dbReference>
<dbReference type="GeneID" id="39745351"/>
<gene>
    <name evidence="2" type="ORF">PGO_003550</name>
</gene>